<organism evidence="1 2">
    <name type="scientific">Phreatobacter stygius</name>
    <dbReference type="NCBI Taxonomy" id="1940610"/>
    <lineage>
        <taxon>Bacteria</taxon>
        <taxon>Pseudomonadati</taxon>
        <taxon>Pseudomonadota</taxon>
        <taxon>Alphaproteobacteria</taxon>
        <taxon>Hyphomicrobiales</taxon>
        <taxon>Phreatobacteraceae</taxon>
        <taxon>Phreatobacter</taxon>
    </lineage>
</organism>
<gene>
    <name evidence="1" type="ORF">E8M01_33130</name>
</gene>
<keyword evidence="2" id="KW-1185">Reference proteome</keyword>
<protein>
    <submittedName>
        <fullName evidence="1">Uncharacterized protein</fullName>
    </submittedName>
</protein>
<dbReference type="KEGG" id="pstg:E8M01_33130"/>
<sequence length="125" mass="13401">MSDPIDDRVGRLEQAVRLLNEAIGRQQVILTGMNSGMNGALNASEKTLTNLVIGVVRAVAYALDELCTEKAADRDRLILALEQKLAETRPQMPRPAIDQALATIVAVLRGGCEQPLAQVEQAPAA</sequence>
<dbReference type="Proteomes" id="UP000298781">
    <property type="component" value="Chromosome"/>
</dbReference>
<accession>A0A4D7B6P3</accession>
<dbReference type="AlphaFoldDB" id="A0A4D7B6P3"/>
<evidence type="ECO:0000313" key="2">
    <source>
        <dbReference type="Proteomes" id="UP000298781"/>
    </source>
</evidence>
<dbReference type="OrthoDB" id="9842005at2"/>
<dbReference type="RefSeq" id="WP_136964070.1">
    <property type="nucleotide sequence ID" value="NZ_CP039690.1"/>
</dbReference>
<name>A0A4D7B6P3_9HYPH</name>
<dbReference type="EMBL" id="CP039690">
    <property type="protein sequence ID" value="QCI68651.1"/>
    <property type="molecule type" value="Genomic_DNA"/>
</dbReference>
<reference evidence="1 2" key="1">
    <citation type="submission" date="2019-04" db="EMBL/GenBank/DDBJ databases">
        <title>Phreatobacter aquaticus sp. nov.</title>
        <authorList>
            <person name="Choi A."/>
        </authorList>
    </citation>
    <scope>NUCLEOTIDE SEQUENCE [LARGE SCALE GENOMIC DNA]</scope>
    <source>
        <strain evidence="1 2">KCTC 52518</strain>
    </source>
</reference>
<proteinExistence type="predicted"/>
<evidence type="ECO:0000313" key="1">
    <source>
        <dbReference type="EMBL" id="QCI68651.1"/>
    </source>
</evidence>